<dbReference type="CDD" id="cd02603">
    <property type="entry name" value="HAD_sEH-N_like"/>
    <property type="match status" value="1"/>
</dbReference>
<dbReference type="InterPro" id="IPR023198">
    <property type="entry name" value="PGP-like_dom2"/>
</dbReference>
<dbReference type="Pfam" id="PF00702">
    <property type="entry name" value="Hydrolase"/>
    <property type="match status" value="1"/>
</dbReference>
<dbReference type="NCBIfam" id="TIGR01549">
    <property type="entry name" value="HAD-SF-IA-v1"/>
    <property type="match status" value="1"/>
</dbReference>
<dbReference type="PRINTS" id="PR00413">
    <property type="entry name" value="HADHALOGNASE"/>
</dbReference>
<dbReference type="InterPro" id="IPR023214">
    <property type="entry name" value="HAD_sf"/>
</dbReference>
<dbReference type="GO" id="GO:0016787">
    <property type="term" value="F:hydrolase activity"/>
    <property type="evidence" value="ECO:0007669"/>
    <property type="project" value="UniProtKB-KW"/>
</dbReference>
<keyword evidence="1" id="KW-0378">Hydrolase</keyword>
<dbReference type="SUPFAM" id="SSF56784">
    <property type="entry name" value="HAD-like"/>
    <property type="match status" value="1"/>
</dbReference>
<evidence type="ECO:0000313" key="2">
    <source>
        <dbReference type="Proteomes" id="UP000256485"/>
    </source>
</evidence>
<dbReference type="SFLD" id="SFLDG01129">
    <property type="entry name" value="C1.5:_HAD__Beta-PGM__Phosphata"/>
    <property type="match status" value="1"/>
</dbReference>
<accession>A0A3D9V2Y2</accession>
<dbReference type="RefSeq" id="WP_115849764.1">
    <property type="nucleotide sequence ID" value="NZ_QTUC01000001.1"/>
</dbReference>
<dbReference type="InterPro" id="IPR006439">
    <property type="entry name" value="HAD-SF_hydro_IA"/>
</dbReference>
<name>A0A3D9V2Y2_THECX</name>
<dbReference type="NCBIfam" id="TIGR01509">
    <property type="entry name" value="HAD-SF-IA-v3"/>
    <property type="match status" value="1"/>
</dbReference>
<dbReference type="AlphaFoldDB" id="A0A3D9V2Y2"/>
<dbReference type="InterPro" id="IPR036412">
    <property type="entry name" value="HAD-like_sf"/>
</dbReference>
<proteinExistence type="predicted"/>
<organism evidence="1 2">
    <name type="scientific">Thermasporomyces composti</name>
    <dbReference type="NCBI Taxonomy" id="696763"/>
    <lineage>
        <taxon>Bacteria</taxon>
        <taxon>Bacillati</taxon>
        <taxon>Actinomycetota</taxon>
        <taxon>Actinomycetes</taxon>
        <taxon>Propionibacteriales</taxon>
        <taxon>Nocardioidaceae</taxon>
        <taxon>Thermasporomyces</taxon>
    </lineage>
</organism>
<dbReference type="Gene3D" id="1.10.150.240">
    <property type="entry name" value="Putative phosphatase, domain 2"/>
    <property type="match status" value="1"/>
</dbReference>
<reference evidence="1 2" key="1">
    <citation type="submission" date="2018-08" db="EMBL/GenBank/DDBJ databases">
        <title>Sequencing the genomes of 1000 actinobacteria strains.</title>
        <authorList>
            <person name="Klenk H.-P."/>
        </authorList>
    </citation>
    <scope>NUCLEOTIDE SEQUENCE [LARGE SCALE GENOMIC DNA]</scope>
    <source>
        <strain evidence="1 2">DSM 22891</strain>
    </source>
</reference>
<comment type="caution">
    <text evidence="1">The sequence shown here is derived from an EMBL/GenBank/DDBJ whole genome shotgun (WGS) entry which is preliminary data.</text>
</comment>
<protein>
    <submittedName>
        <fullName evidence="1">Putative hydrolase of the HAD superfamily</fullName>
    </submittedName>
</protein>
<dbReference type="Gene3D" id="3.40.50.1000">
    <property type="entry name" value="HAD superfamily/HAD-like"/>
    <property type="match status" value="1"/>
</dbReference>
<gene>
    <name evidence="1" type="ORF">DFJ64_1476</name>
</gene>
<sequence length="208" mass="23016">MVGRTTIKAVVFDIGGVLERVDTPDALVSRWKARLGMTDEEFEAAADQVDRKASAALSLPVPERAYRQYCVDALGLSERQADEFMRDLWDWYCGELDQELMSFAVSLRPRYATAILSNSGPGAREQEEARYGFSALFDPIVYSHEVGLEKPDPRVYRLTCDLLGVEPHEVVFLDDTPISVEGANEVGMIGVLHTSTSESIRAITALLG</sequence>
<dbReference type="EMBL" id="QTUC01000001">
    <property type="protein sequence ID" value="REF36078.1"/>
    <property type="molecule type" value="Genomic_DNA"/>
</dbReference>
<dbReference type="OrthoDB" id="9797415at2"/>
<dbReference type="SFLD" id="SFLDS00003">
    <property type="entry name" value="Haloacid_Dehalogenase"/>
    <property type="match status" value="1"/>
</dbReference>
<dbReference type="PANTHER" id="PTHR43611">
    <property type="entry name" value="ALPHA-D-GLUCOSE 1-PHOSPHATE PHOSPHATASE"/>
    <property type="match status" value="1"/>
</dbReference>
<keyword evidence="2" id="KW-1185">Reference proteome</keyword>
<dbReference type="Proteomes" id="UP000256485">
    <property type="component" value="Unassembled WGS sequence"/>
</dbReference>
<dbReference type="PANTHER" id="PTHR43611:SF3">
    <property type="entry name" value="FLAVIN MONONUCLEOTIDE HYDROLASE 1, CHLOROPLATIC"/>
    <property type="match status" value="1"/>
</dbReference>
<evidence type="ECO:0000313" key="1">
    <source>
        <dbReference type="EMBL" id="REF36078.1"/>
    </source>
</evidence>